<dbReference type="EMBL" id="AQQO01000006">
    <property type="protein sequence ID" value="EON90505.1"/>
    <property type="molecule type" value="Genomic_DNA"/>
</dbReference>
<accession>R8AVZ7</accession>
<protein>
    <submittedName>
        <fullName evidence="1">Uncharacterized protein</fullName>
    </submittedName>
</protein>
<dbReference type="InterPro" id="IPR036397">
    <property type="entry name" value="RNaseH_sf"/>
</dbReference>
<dbReference type="SUPFAM" id="SSF53098">
    <property type="entry name" value="Ribonuclease H-like"/>
    <property type="match status" value="1"/>
</dbReference>
<dbReference type="OrthoDB" id="7605362at2"/>
<evidence type="ECO:0000313" key="2">
    <source>
        <dbReference type="Proteomes" id="UP000014012"/>
    </source>
</evidence>
<keyword evidence="2" id="KW-1185">Reference proteome</keyword>
<dbReference type="Gene3D" id="3.30.420.10">
    <property type="entry name" value="Ribonuclease H-like superfamily/Ribonuclease H"/>
    <property type="match status" value="1"/>
</dbReference>
<dbReference type="AlphaFoldDB" id="R8AVZ7"/>
<dbReference type="InterPro" id="IPR012337">
    <property type="entry name" value="RNaseH-like_sf"/>
</dbReference>
<reference evidence="1 2" key="1">
    <citation type="journal article" date="2013" name="Genome Announc.">
        <title>Genome Sequence of Plesiomonas shigelloides Strain 302-73 (Serotype O1).</title>
        <authorList>
            <person name="Pique N."/>
            <person name="Aquilini E."/>
            <person name="Alioto T."/>
            <person name="Minana-Galbis D."/>
            <person name="Tomas J.M."/>
        </authorList>
    </citation>
    <scope>NUCLEOTIDE SEQUENCE [LARGE SCALE GENOMIC DNA]</scope>
    <source>
        <strain evidence="1 2">302-73</strain>
    </source>
</reference>
<name>R8AVZ7_PLESH</name>
<dbReference type="RefSeq" id="WP_010861662.1">
    <property type="nucleotide sequence ID" value="NZ_KB944507.1"/>
</dbReference>
<evidence type="ECO:0000313" key="1">
    <source>
        <dbReference type="EMBL" id="EON90505.1"/>
    </source>
</evidence>
<organism evidence="1 2">
    <name type="scientific">Plesiomonas shigelloides 302-73</name>
    <dbReference type="NCBI Taxonomy" id="1315976"/>
    <lineage>
        <taxon>Bacteria</taxon>
        <taxon>Pseudomonadati</taxon>
        <taxon>Pseudomonadota</taxon>
        <taxon>Gammaproteobacteria</taxon>
        <taxon>Enterobacterales</taxon>
        <taxon>Enterobacteriaceae</taxon>
        <taxon>Plesiomonas</taxon>
    </lineage>
</organism>
<dbReference type="GO" id="GO:0003676">
    <property type="term" value="F:nucleic acid binding"/>
    <property type="evidence" value="ECO:0007669"/>
    <property type="project" value="InterPro"/>
</dbReference>
<sequence>MKVLGIRVEPKKTTFSVIKFQNEKYSIINIEIIKIPSALDFPEKLKYIRNCVLDILREYDISIAGIRVAESSAQNLDVTRLHIEGVIQEAFSSSNIQKYFVGRKKSIASRLNITSKKLDSLLNGDDEFELVDNWDVCKTKLERESVLTAMGALS</sequence>
<gene>
    <name evidence="1" type="ORF">PLESHI_00110</name>
</gene>
<dbReference type="HOGENOM" id="CLU_120899_0_0_6"/>
<dbReference type="Proteomes" id="UP000014012">
    <property type="component" value="Unassembled WGS sequence"/>
</dbReference>
<comment type="caution">
    <text evidence="1">The sequence shown here is derived from an EMBL/GenBank/DDBJ whole genome shotgun (WGS) entry which is preliminary data.</text>
</comment>
<proteinExistence type="predicted"/>